<dbReference type="EMBL" id="QXHD01000004">
    <property type="protein sequence ID" value="NEZ55342.1"/>
    <property type="molecule type" value="Genomic_DNA"/>
</dbReference>
<name>A0A6M0RHX8_9CYAN</name>
<evidence type="ECO:0000313" key="2">
    <source>
        <dbReference type="Proteomes" id="UP000481033"/>
    </source>
</evidence>
<comment type="caution">
    <text evidence="1">The sequence shown here is derived from an EMBL/GenBank/DDBJ whole genome shotgun (WGS) entry which is preliminary data.</text>
</comment>
<reference evidence="1 2" key="1">
    <citation type="journal article" date="2020" name="Microb. Ecol.">
        <title>Ecogenomics of the Marine Benthic Filamentous Cyanobacterium Adonisia.</title>
        <authorList>
            <person name="Walter J.M."/>
            <person name="Coutinho F.H."/>
            <person name="Leomil L."/>
            <person name="Hargreaves P.I."/>
            <person name="Campeao M.E."/>
            <person name="Vieira V.V."/>
            <person name="Silva B.S."/>
            <person name="Fistarol G.O."/>
            <person name="Salomon P.S."/>
            <person name="Sawabe T."/>
            <person name="Mino S."/>
            <person name="Hosokawa M."/>
            <person name="Miyashita H."/>
            <person name="Maruyama F."/>
            <person name="van Verk M.C."/>
            <person name="Dutilh B.E."/>
            <person name="Thompson C.C."/>
            <person name="Thompson F.L."/>
        </authorList>
    </citation>
    <scope>NUCLEOTIDE SEQUENCE [LARGE SCALE GENOMIC DNA]</scope>
    <source>
        <strain evidence="1 2">CCMR0081</strain>
    </source>
</reference>
<keyword evidence="2" id="KW-1185">Reference proteome</keyword>
<protein>
    <submittedName>
        <fullName evidence="1">Uncharacterized protein</fullName>
    </submittedName>
</protein>
<dbReference type="AlphaFoldDB" id="A0A6M0RHX8"/>
<evidence type="ECO:0000313" key="1">
    <source>
        <dbReference type="EMBL" id="NEZ55342.1"/>
    </source>
</evidence>
<dbReference type="Proteomes" id="UP000481033">
    <property type="component" value="Unassembled WGS sequence"/>
</dbReference>
<accession>A0A6M0RHX8</accession>
<organism evidence="1 2">
    <name type="scientific">Adonisia turfae CCMR0081</name>
    <dbReference type="NCBI Taxonomy" id="2292702"/>
    <lineage>
        <taxon>Bacteria</taxon>
        <taxon>Bacillati</taxon>
        <taxon>Cyanobacteriota</taxon>
        <taxon>Adonisia</taxon>
        <taxon>Adonisia turfae</taxon>
    </lineage>
</organism>
<gene>
    <name evidence="1" type="ORF">DXZ20_06550</name>
</gene>
<proteinExistence type="predicted"/>
<sequence>MTPDFLKPYAQEKEINKLEVFSLEVYKTLLSIQKSTTEEEHADLQTEAIMLSINMLYRLKEAQTPTNSDLN</sequence>